<evidence type="ECO:0000256" key="1">
    <source>
        <dbReference type="SAM" id="Phobius"/>
    </source>
</evidence>
<keyword evidence="1" id="KW-0472">Membrane</keyword>
<sequence length="1290" mass="143826">MSCIVSIFINLFLGIIAMLISLRAHRLLNPQVTDLWDEGSASWLVAESRFLRAKRLGVLAFVLNCCGIVLTMCGIILLLMYFGTKPEQRTSILDVIASFTQCKTAFHPALARTPTPQARELIGVIILDIFGSMGSCSNVGLFLANEKKDFLAQYMYLTFSKFSATKCLNMIGISLNQGLSSDSVFTNTQISLCCCITAARLIPCHYCFRKSNLATLLFTELSGDRVLSNLSNDTNPICSVLLNFIKDDFNQVCMYSSRILQWLPYWNVDLSPCASCLNDAFYAYFRKSFDDVKYLDGSNTVNFRGIKIVLRSLRNYAHTNAGLTTNDKVFALISEMADHVCENLTRLDICMEFEEICDLICMFAGSELSLMKDYQSEKSLELENRRILIDSGNKFHDNYKLKLVKRLISDSVRPLFVTEVTRAITEACASTKFADAPCTFSFSGKAETNGSLQFVLLYMHYFTSASFGKFLTPDVPITNESADRTQATVSTACTAWLSSVGAAVGLPTSGLLLSSSVRHLCEIVLDKLLPMTLAFVMSSDANHGESFADIVLALFNPLINFFSGFTENVNLQKSGLARQIVDIMLGEEHFSCANGAQKYIERMSIAIADLLVLRTLCEILCSVLQDNNQTIVNGRSSNVVDFLEEIVLTLTQFGKQFDSIVRQLADRITEVAIQHSKFVCNDSSSYQPVEKLLKTLSIGDFGPAASADRGAEVGPSEWSFFMNALWKSFCATCPAGLARQMYSRVAAETLVHIVHMVANATLTNDDEVKNLTSFIWSTLRETHQLIFRCVETEAEILGQGLLSSDLQTIHSSALMLTQCLIVFGAPTEIISKVHLKGFFSELRNGSFIVPFEPSNWLKIIDPRRFRQSSKEAQELLVIFRHFGSNPYFDPLSALKASCRFEMSILLTFFDNGRLLKPLLHSHSWVNSEQPGSDRDSIFAVYKACFKLFAIADFPNDCYGNILAPLFESAKGIGILNIESSPPYPVWFEAFIDFIADSMQSIFKMLCDSALDRTIVAEIRTNLMGSNIADSFCERDGPPSGSTNETFLCPLSPDFTLQCIEIINELYSVAMENLPPMLLTFFGQQDVALSYLDGSHPSVGGSVTIQVILASLKRRVDNSPINKTVKFECHRILARIIDTLNDGSKEEIISSRKNFKRCLEAYSDRNSFLNEKKTPGDLHFQITQQLRLVQHSDFAALLTLHEVLKCNLDLVQDIYLHDSNIKSSNTPQATFPDPKLHSSPVTLFANEGPFTEEISWEDVCCSDLGLTCDTLTRLFSLKSEQSNALRHLHSD</sequence>
<organism evidence="2 3">
    <name type="scientific">Echinococcus canadensis</name>
    <dbReference type="NCBI Taxonomy" id="519352"/>
    <lineage>
        <taxon>Eukaryota</taxon>
        <taxon>Metazoa</taxon>
        <taxon>Spiralia</taxon>
        <taxon>Lophotrochozoa</taxon>
        <taxon>Platyhelminthes</taxon>
        <taxon>Cestoda</taxon>
        <taxon>Eucestoda</taxon>
        <taxon>Cyclophyllidea</taxon>
        <taxon>Taeniidae</taxon>
        <taxon>Echinococcus</taxon>
        <taxon>Echinococcus canadensis group</taxon>
    </lineage>
</organism>
<dbReference type="WBParaSite" id="maker-E.canG7_contigs_7172-snap-gene-0.24-mRNA-1">
    <property type="protein sequence ID" value="maker-E.canG7_contigs_7172-snap-gene-0.24-mRNA-1"/>
    <property type="gene ID" value="EcG7_04895"/>
</dbReference>
<feature type="transmembrane region" description="Helical" evidence="1">
    <location>
        <begin position="6"/>
        <end position="22"/>
    </location>
</feature>
<evidence type="ECO:0000313" key="3">
    <source>
        <dbReference type="WBParaSite" id="maker-E.canG7_contigs_7172-snap-gene-0.24-mRNA-1"/>
    </source>
</evidence>
<evidence type="ECO:0000313" key="2">
    <source>
        <dbReference type="Proteomes" id="UP000887562"/>
    </source>
</evidence>
<keyword evidence="1" id="KW-1133">Transmembrane helix</keyword>
<dbReference type="Proteomes" id="UP000887562">
    <property type="component" value="Unplaced"/>
</dbReference>
<dbReference type="Pfam" id="PF14906">
    <property type="entry name" value="DUF4495"/>
    <property type="match status" value="1"/>
</dbReference>
<proteinExistence type="predicted"/>
<name>A0A915EXI2_9CEST</name>
<feature type="transmembrane region" description="Helical" evidence="1">
    <location>
        <begin position="58"/>
        <end position="82"/>
    </location>
</feature>
<keyword evidence="2" id="KW-1185">Reference proteome</keyword>
<dbReference type="InterPro" id="IPR027993">
    <property type="entry name" value="DUF4495"/>
</dbReference>
<accession>A0A915EXI2</accession>
<reference evidence="3" key="1">
    <citation type="submission" date="2022-11" db="UniProtKB">
        <authorList>
            <consortium name="WormBaseParasite"/>
        </authorList>
    </citation>
    <scope>IDENTIFICATION</scope>
</reference>
<keyword evidence="1" id="KW-0812">Transmembrane</keyword>
<protein>
    <submittedName>
        <fullName evidence="3">Uncharacterized protein</fullName>
    </submittedName>
</protein>